<evidence type="ECO:0000256" key="1">
    <source>
        <dbReference type="SAM" id="MobiDB-lite"/>
    </source>
</evidence>
<gene>
    <name evidence="2" type="ORF">NCU02145</name>
</gene>
<dbReference type="InParanoid" id="Q7SES1"/>
<name>Q7SES1_NEUCR</name>
<dbReference type="KEGG" id="ncr:NCU02145"/>
<reference evidence="2 3" key="1">
    <citation type="journal article" date="2003" name="Nature">
        <title>The genome sequence of the filamentous fungus Neurospora crassa.</title>
        <authorList>
            <person name="Galagan J.E."/>
            <person name="Calvo S.E."/>
            <person name="Borkovich K.A."/>
            <person name="Selker E.U."/>
            <person name="Read N.D."/>
            <person name="Jaffe D."/>
            <person name="FitzHugh W."/>
            <person name="Ma L.J."/>
            <person name="Smirnov S."/>
            <person name="Purcell S."/>
            <person name="Rehman B."/>
            <person name="Elkins T."/>
            <person name="Engels R."/>
            <person name="Wang S."/>
            <person name="Nielsen C.B."/>
            <person name="Butler J."/>
            <person name="Endrizzi M."/>
            <person name="Qui D."/>
            <person name="Ianakiev P."/>
            <person name="Bell-Pedersen D."/>
            <person name="Nelson M.A."/>
            <person name="Werner-Washburne M."/>
            <person name="Selitrennikoff C.P."/>
            <person name="Kinsey J.A."/>
            <person name="Braun E.L."/>
            <person name="Zelter A."/>
            <person name="Schulte U."/>
            <person name="Kothe G.O."/>
            <person name="Jedd G."/>
            <person name="Mewes W."/>
            <person name="Staben C."/>
            <person name="Marcotte E."/>
            <person name="Greenberg D."/>
            <person name="Roy A."/>
            <person name="Foley K."/>
            <person name="Naylor J."/>
            <person name="Stange-Thomann N."/>
            <person name="Barrett R."/>
            <person name="Gnerre S."/>
            <person name="Kamal M."/>
            <person name="Kamvysselis M."/>
            <person name="Mauceli E."/>
            <person name="Bielke C."/>
            <person name="Rudd S."/>
            <person name="Frishman D."/>
            <person name="Krystofova S."/>
            <person name="Rasmussen C."/>
            <person name="Metzenberg R.L."/>
            <person name="Perkins D.D."/>
            <person name="Kroken S."/>
            <person name="Cogoni C."/>
            <person name="Macino G."/>
            <person name="Catcheside D."/>
            <person name="Li W."/>
            <person name="Pratt R.J."/>
            <person name="Osmani S.A."/>
            <person name="DeSouza C.P."/>
            <person name="Glass L."/>
            <person name="Orbach M.J."/>
            <person name="Berglund J.A."/>
            <person name="Voelker R."/>
            <person name="Yarden O."/>
            <person name="Plamann M."/>
            <person name="Seiler S."/>
            <person name="Dunlap J."/>
            <person name="Radford A."/>
            <person name="Aramayo R."/>
            <person name="Natvig D.O."/>
            <person name="Alex L.A."/>
            <person name="Mannhaupt G."/>
            <person name="Ebbole D.J."/>
            <person name="Freitag M."/>
            <person name="Paulsen I."/>
            <person name="Sachs M.S."/>
            <person name="Lander E.S."/>
            <person name="Nusbaum C."/>
            <person name="Birren B."/>
        </authorList>
    </citation>
    <scope>NUCLEOTIDE SEQUENCE [LARGE SCALE GENOMIC DNA]</scope>
    <source>
        <strain evidence="3">ATCC 24698 / 74-OR23-1A / CBS 708.71 / DSM 1257 / FGSC 987</strain>
    </source>
</reference>
<feature type="compositionally biased region" description="Basic and acidic residues" evidence="1">
    <location>
        <begin position="1"/>
        <end position="16"/>
    </location>
</feature>
<proteinExistence type="predicted"/>
<organism evidence="2 3">
    <name type="scientific">Neurospora crassa (strain ATCC 24698 / 74-OR23-1A / CBS 708.71 / DSM 1257 / FGSC 987)</name>
    <dbReference type="NCBI Taxonomy" id="367110"/>
    <lineage>
        <taxon>Eukaryota</taxon>
        <taxon>Fungi</taxon>
        <taxon>Dikarya</taxon>
        <taxon>Ascomycota</taxon>
        <taxon>Pezizomycotina</taxon>
        <taxon>Sordariomycetes</taxon>
        <taxon>Sordariomycetidae</taxon>
        <taxon>Sordariales</taxon>
        <taxon>Sordariaceae</taxon>
        <taxon>Neurospora</taxon>
    </lineage>
</organism>
<evidence type="ECO:0000313" key="2">
    <source>
        <dbReference type="EMBL" id="EAA35268.1"/>
    </source>
</evidence>
<dbReference type="PaxDb" id="5141-EFNCRP00000001087"/>
<evidence type="ECO:0000313" key="3">
    <source>
        <dbReference type="Proteomes" id="UP000001805"/>
    </source>
</evidence>
<feature type="region of interest" description="Disordered" evidence="1">
    <location>
        <begin position="1"/>
        <end position="49"/>
    </location>
</feature>
<feature type="compositionally biased region" description="Low complexity" evidence="1">
    <location>
        <begin position="21"/>
        <end position="32"/>
    </location>
</feature>
<dbReference type="GeneID" id="3880653"/>
<dbReference type="RefSeq" id="XP_964504.1">
    <property type="nucleotide sequence ID" value="XM_959411.1"/>
</dbReference>
<dbReference type="VEuPathDB" id="FungiDB:NCU02145"/>
<dbReference type="HOGENOM" id="CLU_2237297_0_0_1"/>
<dbReference type="AlphaFoldDB" id="Q7SES1"/>
<dbReference type="Proteomes" id="UP000001805">
    <property type="component" value="Chromosome 1, Linkage Group I"/>
</dbReference>
<protein>
    <submittedName>
        <fullName evidence="2">Uncharacterized protein</fullName>
    </submittedName>
</protein>
<dbReference type="EMBL" id="CM002236">
    <property type="protein sequence ID" value="EAA35268.1"/>
    <property type="molecule type" value="Genomic_DNA"/>
</dbReference>
<sequence length="105" mass="11794">MLGRYRECGSRGDYPRLRQCPSPNSVSNSPVVITASTREFARPREEATAQIPMRGSIPESGLEVINIEKRWFESGAHLKQGAFETTPLEICRSCLTIMCAFDMRV</sequence>
<accession>Q7SES1</accession>
<keyword evidence="3" id="KW-1185">Reference proteome</keyword>